<feature type="region of interest" description="Disordered" evidence="1">
    <location>
        <begin position="1"/>
        <end position="112"/>
    </location>
</feature>
<comment type="caution">
    <text evidence="2">The sequence shown here is derived from an EMBL/GenBank/DDBJ whole genome shotgun (WGS) entry which is preliminary data.</text>
</comment>
<evidence type="ECO:0000256" key="1">
    <source>
        <dbReference type="SAM" id="MobiDB-lite"/>
    </source>
</evidence>
<dbReference type="Proteomes" id="UP000230605">
    <property type="component" value="Chromosome 1"/>
</dbReference>
<feature type="compositionally biased region" description="Basic residues" evidence="1">
    <location>
        <begin position="36"/>
        <end position="57"/>
    </location>
</feature>
<dbReference type="EMBL" id="LKMD01000100">
    <property type="protein sequence ID" value="PIB00562.1"/>
    <property type="molecule type" value="Genomic_DNA"/>
</dbReference>
<accession>A0A2G5I751</accession>
<organism evidence="2 3">
    <name type="scientific">Cercospora beticola</name>
    <name type="common">Sugarbeet leaf spot fungus</name>
    <dbReference type="NCBI Taxonomy" id="122368"/>
    <lineage>
        <taxon>Eukaryota</taxon>
        <taxon>Fungi</taxon>
        <taxon>Dikarya</taxon>
        <taxon>Ascomycota</taxon>
        <taxon>Pezizomycotina</taxon>
        <taxon>Dothideomycetes</taxon>
        <taxon>Dothideomycetidae</taxon>
        <taxon>Mycosphaerellales</taxon>
        <taxon>Mycosphaerellaceae</taxon>
        <taxon>Cercospora</taxon>
    </lineage>
</organism>
<evidence type="ECO:0000313" key="3">
    <source>
        <dbReference type="Proteomes" id="UP000230605"/>
    </source>
</evidence>
<evidence type="ECO:0000313" key="2">
    <source>
        <dbReference type="EMBL" id="PIB00562.1"/>
    </source>
</evidence>
<feature type="compositionally biased region" description="Basic and acidic residues" evidence="1">
    <location>
        <begin position="14"/>
        <end position="35"/>
    </location>
</feature>
<feature type="region of interest" description="Disordered" evidence="1">
    <location>
        <begin position="153"/>
        <end position="179"/>
    </location>
</feature>
<protein>
    <submittedName>
        <fullName evidence="2">Uncharacterized protein</fullName>
    </submittedName>
</protein>
<reference evidence="2 3" key="1">
    <citation type="submission" date="2015-10" db="EMBL/GenBank/DDBJ databases">
        <title>The cercosporin biosynthetic gene cluster was horizontally transferred to several fungal lineages and shown to be expanded in Cercospora beticola based on microsynteny with recipient genomes.</title>
        <authorList>
            <person name="De Jonge R."/>
            <person name="Ebert M.K."/>
            <person name="Suttle J.C."/>
            <person name="Jurick Ii W.M."/>
            <person name="Secor G.A."/>
            <person name="Thomma B.P."/>
            <person name="Van De Peer Y."/>
            <person name="Bolton M.D."/>
        </authorList>
    </citation>
    <scope>NUCLEOTIDE SEQUENCE [LARGE SCALE GENOMIC DNA]</scope>
    <source>
        <strain evidence="2 3">09-40</strain>
    </source>
</reference>
<feature type="compositionally biased region" description="Basic residues" evidence="1">
    <location>
        <begin position="79"/>
        <end position="88"/>
    </location>
</feature>
<sequence>MKPSRPHPFTADIQTRHSYEQDRTTHYHDNHEGRNRNRRIGPRRRRLGQTTRHRKDTHSRMHNQDQSRRQSRNALPRHLGLRRQRIRRLLQPQPTPLIHTGQRPSDQRLGRRPARYVCRRQEEIDDSAGIWVWRSGNWSDSWWSDVDFRDGVGDDQRKRRRTGRSERRAMSKMTRKREV</sequence>
<feature type="compositionally biased region" description="Basic and acidic residues" evidence="1">
    <location>
        <begin position="58"/>
        <end position="68"/>
    </location>
</feature>
<dbReference type="AlphaFoldDB" id="A0A2G5I751"/>
<feature type="compositionally biased region" description="Basic and acidic residues" evidence="1">
    <location>
        <begin position="153"/>
        <end position="169"/>
    </location>
</feature>
<name>A0A2G5I751_CERBT</name>
<proteinExistence type="predicted"/>
<gene>
    <name evidence="2" type="ORF">CB0940_00280</name>
</gene>